<dbReference type="EMBL" id="JAWDJX010000024">
    <property type="protein sequence ID" value="KAK3051713.1"/>
    <property type="molecule type" value="Genomic_DNA"/>
</dbReference>
<protein>
    <recommendedName>
        <fullName evidence="2">Zn(2)-C6 fungal-type domain-containing protein</fullName>
    </recommendedName>
</protein>
<dbReference type="GO" id="GO:0008270">
    <property type="term" value="F:zinc ion binding"/>
    <property type="evidence" value="ECO:0007669"/>
    <property type="project" value="InterPro"/>
</dbReference>
<dbReference type="SMART" id="SM00066">
    <property type="entry name" value="GAL4"/>
    <property type="match status" value="1"/>
</dbReference>
<feature type="domain" description="Zn(2)-C6 fungal-type" evidence="2">
    <location>
        <begin position="12"/>
        <end position="41"/>
    </location>
</feature>
<dbReference type="Pfam" id="PF00172">
    <property type="entry name" value="Zn_clus"/>
    <property type="match status" value="1"/>
</dbReference>
<dbReference type="GO" id="GO:0001228">
    <property type="term" value="F:DNA-binding transcription activator activity, RNA polymerase II-specific"/>
    <property type="evidence" value="ECO:0007669"/>
    <property type="project" value="TreeGrafter"/>
</dbReference>
<dbReference type="SUPFAM" id="SSF57701">
    <property type="entry name" value="Zn2/Cys6 DNA-binding domain"/>
    <property type="match status" value="1"/>
</dbReference>
<dbReference type="PROSITE" id="PS50048">
    <property type="entry name" value="ZN2_CY6_FUNGAL_2"/>
    <property type="match status" value="1"/>
</dbReference>
<gene>
    <name evidence="3" type="ORF">LTR09_007013</name>
</gene>
<dbReference type="InterPro" id="IPR036864">
    <property type="entry name" value="Zn2-C6_fun-type_DNA-bd_sf"/>
</dbReference>
<dbReference type="PROSITE" id="PS00463">
    <property type="entry name" value="ZN2_CY6_FUNGAL_1"/>
    <property type="match status" value="1"/>
</dbReference>
<evidence type="ECO:0000256" key="1">
    <source>
        <dbReference type="ARBA" id="ARBA00023242"/>
    </source>
</evidence>
<organism evidence="3 4">
    <name type="scientific">Extremus antarcticus</name>
    <dbReference type="NCBI Taxonomy" id="702011"/>
    <lineage>
        <taxon>Eukaryota</taxon>
        <taxon>Fungi</taxon>
        <taxon>Dikarya</taxon>
        <taxon>Ascomycota</taxon>
        <taxon>Pezizomycotina</taxon>
        <taxon>Dothideomycetes</taxon>
        <taxon>Dothideomycetidae</taxon>
        <taxon>Mycosphaerellales</taxon>
        <taxon>Extremaceae</taxon>
        <taxon>Extremus</taxon>
    </lineage>
</organism>
<keyword evidence="1" id="KW-0539">Nucleus</keyword>
<dbReference type="InterPro" id="IPR053157">
    <property type="entry name" value="Sterol_Uptake_Regulator"/>
</dbReference>
<evidence type="ECO:0000313" key="4">
    <source>
        <dbReference type="Proteomes" id="UP001271007"/>
    </source>
</evidence>
<accession>A0AAJ0DJP8</accession>
<keyword evidence="4" id="KW-1185">Reference proteome</keyword>
<name>A0AAJ0DJP8_9PEZI</name>
<dbReference type="AlphaFoldDB" id="A0AAJ0DJP8"/>
<dbReference type="CDD" id="cd00067">
    <property type="entry name" value="GAL4"/>
    <property type="match status" value="1"/>
</dbReference>
<reference evidence="3" key="1">
    <citation type="submission" date="2023-04" db="EMBL/GenBank/DDBJ databases">
        <title>Black Yeasts Isolated from many extreme environments.</title>
        <authorList>
            <person name="Coleine C."/>
            <person name="Stajich J.E."/>
            <person name="Selbmann L."/>
        </authorList>
    </citation>
    <scope>NUCLEOTIDE SEQUENCE</scope>
    <source>
        <strain evidence="3">CCFEE 5312</strain>
    </source>
</reference>
<dbReference type="PANTHER" id="PTHR47784">
    <property type="entry name" value="STEROL UPTAKE CONTROL PROTEIN 2"/>
    <property type="match status" value="1"/>
</dbReference>
<dbReference type="InterPro" id="IPR001138">
    <property type="entry name" value="Zn2Cys6_DnaBD"/>
</dbReference>
<comment type="caution">
    <text evidence="3">The sequence shown here is derived from an EMBL/GenBank/DDBJ whole genome shotgun (WGS) entry which is preliminary data.</text>
</comment>
<dbReference type="Proteomes" id="UP001271007">
    <property type="component" value="Unassembled WGS sequence"/>
</dbReference>
<sequence>MSQLGSKKSRRGCARCKQRRVKCDELTPCGNCERRNEECSLLEPTPTSSEHSFEPGLPTTSTEWTEDLELMHAYGTQSTMFWRGIRDEAYPLWAHYIPELAVKYPWLMHGILTAAALHLAHIHRHRSAHFLQLADKHETVALSAFRSILSADISNENADALFGLASILSVSAMARACEEAEVADVPGTMSTDSITALLFLTRGVRDVIQATLGRVQQGPMLALFDLQCLPDGLEVALPSTVTAQFVAITELLHNWGLDPEALVHCKTALASLRVVYETVAYFAPTAIIETGTVWRWPIHVPTGFVRLIQVCCQPALVVFAHFAAIATSVRLAWYNQSWSDYAINGIGAALEDSMKHWVEWPREQAKDRLVTLLGVRQAQSPPTSDAIPPLDEMLT</sequence>
<proteinExistence type="predicted"/>
<evidence type="ECO:0000313" key="3">
    <source>
        <dbReference type="EMBL" id="KAK3051713.1"/>
    </source>
</evidence>
<dbReference type="PANTHER" id="PTHR47784:SF5">
    <property type="entry name" value="STEROL UPTAKE CONTROL PROTEIN 2"/>
    <property type="match status" value="1"/>
</dbReference>
<evidence type="ECO:0000259" key="2">
    <source>
        <dbReference type="PROSITE" id="PS50048"/>
    </source>
</evidence>
<dbReference type="Gene3D" id="4.10.240.10">
    <property type="entry name" value="Zn(2)-C6 fungal-type DNA-binding domain"/>
    <property type="match status" value="1"/>
</dbReference>